<dbReference type="InParanoid" id="A0A7R8V5D7"/>
<dbReference type="Proteomes" id="UP000594454">
    <property type="component" value="Chromosome 6"/>
</dbReference>
<evidence type="ECO:0000313" key="3">
    <source>
        <dbReference type="Proteomes" id="UP000594454"/>
    </source>
</evidence>
<name>A0A7R8V5D7_HERIL</name>
<protein>
    <submittedName>
        <fullName evidence="2">Uncharacterized protein</fullName>
    </submittedName>
</protein>
<sequence length="202" mass="22408">MESISASVECECETMDKPVDFLGDSICKSSSSSVRDIIRRYEPDRELLKQTGSLGSVVTNPVTTQRSHTKSLNRVVFEETEAKPMRVLAQQNVAKQVLTKSLEKARGVGSKRSLGALSKKSNVSNLPKRSHSDVRPPSPLTENTYKSKTTITRTAQGVRITTDILYNSNVNIPDQWVGRRIDTDLPNSKILLEFQSNQNSGK</sequence>
<organism evidence="2 3">
    <name type="scientific">Hermetia illucens</name>
    <name type="common">Black soldier fly</name>
    <dbReference type="NCBI Taxonomy" id="343691"/>
    <lineage>
        <taxon>Eukaryota</taxon>
        <taxon>Metazoa</taxon>
        <taxon>Ecdysozoa</taxon>
        <taxon>Arthropoda</taxon>
        <taxon>Hexapoda</taxon>
        <taxon>Insecta</taxon>
        <taxon>Pterygota</taxon>
        <taxon>Neoptera</taxon>
        <taxon>Endopterygota</taxon>
        <taxon>Diptera</taxon>
        <taxon>Brachycera</taxon>
        <taxon>Stratiomyomorpha</taxon>
        <taxon>Stratiomyidae</taxon>
        <taxon>Hermetiinae</taxon>
        <taxon>Hermetia</taxon>
    </lineage>
</organism>
<reference evidence="2 3" key="1">
    <citation type="submission" date="2020-11" db="EMBL/GenBank/DDBJ databases">
        <authorList>
            <person name="Wallbank WR R."/>
            <person name="Pardo Diaz C."/>
            <person name="Kozak K."/>
            <person name="Martin S."/>
            <person name="Jiggins C."/>
            <person name="Moest M."/>
            <person name="Warren A I."/>
            <person name="Generalovic N T."/>
            <person name="Byers J.R.P. K."/>
            <person name="Montejo-Kovacevich G."/>
            <person name="Yen C E."/>
        </authorList>
    </citation>
    <scope>NUCLEOTIDE SEQUENCE [LARGE SCALE GENOMIC DNA]</scope>
</reference>
<dbReference type="OrthoDB" id="8048686at2759"/>
<evidence type="ECO:0000313" key="2">
    <source>
        <dbReference type="EMBL" id="CAD7093176.1"/>
    </source>
</evidence>
<gene>
    <name evidence="2" type="ORF">HERILL_LOCUS15477</name>
</gene>
<evidence type="ECO:0000256" key="1">
    <source>
        <dbReference type="SAM" id="MobiDB-lite"/>
    </source>
</evidence>
<dbReference type="AlphaFoldDB" id="A0A7R8V5D7"/>
<feature type="region of interest" description="Disordered" evidence="1">
    <location>
        <begin position="109"/>
        <end position="146"/>
    </location>
</feature>
<keyword evidence="3" id="KW-1185">Reference proteome</keyword>
<proteinExistence type="predicted"/>
<accession>A0A7R8V5D7</accession>
<dbReference type="EMBL" id="LR899014">
    <property type="protein sequence ID" value="CAD7093176.1"/>
    <property type="molecule type" value="Genomic_DNA"/>
</dbReference>